<sequence>MTGADDAALPDPARVVCVGGLHRSGTTPLARALAAHPQVSGLVGTGVKEDEGQHLQDVYPRAKVHGGSGRFARAAAAHLTEASPLATADAGARLLRAWVPYWDTSRPVLVEKSPPDMLMGRFLQAVLPGSALVVVVRHPVVVALSTKKWRSVVSRDPRRHEGLASLVEHWVVAHRRLLEDLPSLRAAGARVHLLHYEDLVRAPAAELGRLGATLGLDGPVPADGLTAARSERYEQQWARAAAWWRPSSAWRRAVERRHPGDVAALGYDLVDLRARGPWSEAARALAGPATPPDPVG</sequence>
<dbReference type="InParanoid" id="A0A3N1HNE2"/>
<protein>
    <submittedName>
        <fullName evidence="1">Sulfotransferase family protein</fullName>
    </submittedName>
</protein>
<gene>
    <name evidence="1" type="ORF">EDC03_1631</name>
</gene>
<evidence type="ECO:0000313" key="1">
    <source>
        <dbReference type="EMBL" id="ROP44033.1"/>
    </source>
</evidence>
<name>A0A3N1HNE2_9ACTN</name>
<keyword evidence="1" id="KW-0808">Transferase</keyword>
<dbReference type="Pfam" id="PF13469">
    <property type="entry name" value="Sulfotransfer_3"/>
    <property type="match status" value="1"/>
</dbReference>
<dbReference type="SUPFAM" id="SSF52540">
    <property type="entry name" value="P-loop containing nucleoside triphosphate hydrolases"/>
    <property type="match status" value="1"/>
</dbReference>
<dbReference type="OrthoDB" id="9777890at2"/>
<accession>A0A3N1HNE2</accession>
<keyword evidence="2" id="KW-1185">Reference proteome</keyword>
<dbReference type="AlphaFoldDB" id="A0A3N1HNE2"/>
<dbReference type="GO" id="GO:0016740">
    <property type="term" value="F:transferase activity"/>
    <property type="evidence" value="ECO:0007669"/>
    <property type="project" value="UniProtKB-KW"/>
</dbReference>
<dbReference type="RefSeq" id="WP_158674247.1">
    <property type="nucleotide sequence ID" value="NZ_RJKN01000003.1"/>
</dbReference>
<proteinExistence type="predicted"/>
<dbReference type="EMBL" id="RJKN01000003">
    <property type="protein sequence ID" value="ROP44033.1"/>
    <property type="molecule type" value="Genomic_DNA"/>
</dbReference>
<dbReference type="InterPro" id="IPR027417">
    <property type="entry name" value="P-loop_NTPase"/>
</dbReference>
<dbReference type="Proteomes" id="UP000276232">
    <property type="component" value="Unassembled WGS sequence"/>
</dbReference>
<comment type="caution">
    <text evidence="1">The sequence shown here is derived from an EMBL/GenBank/DDBJ whole genome shotgun (WGS) entry which is preliminary data.</text>
</comment>
<dbReference type="Gene3D" id="3.40.50.300">
    <property type="entry name" value="P-loop containing nucleotide triphosphate hydrolases"/>
    <property type="match status" value="1"/>
</dbReference>
<reference evidence="1 2" key="1">
    <citation type="journal article" date="2015" name="Stand. Genomic Sci.">
        <title>Genomic Encyclopedia of Bacterial and Archaeal Type Strains, Phase III: the genomes of soil and plant-associated and newly described type strains.</title>
        <authorList>
            <person name="Whitman W.B."/>
            <person name="Woyke T."/>
            <person name="Klenk H.P."/>
            <person name="Zhou Y."/>
            <person name="Lilburn T.G."/>
            <person name="Beck B.J."/>
            <person name="De Vos P."/>
            <person name="Vandamme P."/>
            <person name="Eisen J.A."/>
            <person name="Garrity G."/>
            <person name="Hugenholtz P."/>
            <person name="Kyrpides N.C."/>
        </authorList>
    </citation>
    <scope>NUCLEOTIDE SEQUENCE [LARGE SCALE GENOMIC DNA]</scope>
    <source>
        <strain evidence="1 2">CECT 7306</strain>
    </source>
</reference>
<evidence type="ECO:0000313" key="2">
    <source>
        <dbReference type="Proteomes" id="UP000276232"/>
    </source>
</evidence>
<organism evidence="1 2">
    <name type="scientific">Pseudokineococcus lusitanus</name>
    <dbReference type="NCBI Taxonomy" id="763993"/>
    <lineage>
        <taxon>Bacteria</taxon>
        <taxon>Bacillati</taxon>
        <taxon>Actinomycetota</taxon>
        <taxon>Actinomycetes</taxon>
        <taxon>Kineosporiales</taxon>
        <taxon>Kineosporiaceae</taxon>
        <taxon>Pseudokineococcus</taxon>
    </lineage>
</organism>